<dbReference type="Gene3D" id="3.40.190.290">
    <property type="match status" value="1"/>
</dbReference>
<evidence type="ECO:0000313" key="7">
    <source>
        <dbReference type="Proteomes" id="UP000254938"/>
    </source>
</evidence>
<dbReference type="Proteomes" id="UP000254938">
    <property type="component" value="Unassembled WGS sequence"/>
</dbReference>
<dbReference type="PROSITE" id="PS50931">
    <property type="entry name" value="HTH_LYSR"/>
    <property type="match status" value="1"/>
</dbReference>
<protein>
    <submittedName>
        <fullName evidence="6">LysR family transcriptional regulator</fullName>
    </submittedName>
</protein>
<evidence type="ECO:0000256" key="2">
    <source>
        <dbReference type="ARBA" id="ARBA00023015"/>
    </source>
</evidence>
<dbReference type="GO" id="GO:0003677">
    <property type="term" value="F:DNA binding"/>
    <property type="evidence" value="ECO:0007669"/>
    <property type="project" value="UniProtKB-KW"/>
</dbReference>
<dbReference type="InterPro" id="IPR036388">
    <property type="entry name" value="WH-like_DNA-bd_sf"/>
</dbReference>
<keyword evidence="4" id="KW-0804">Transcription</keyword>
<reference evidence="6 7" key="1">
    <citation type="submission" date="2018-06" db="EMBL/GenBank/DDBJ databases">
        <authorList>
            <consortium name="Pathogen Informatics"/>
            <person name="Doyle S."/>
        </authorList>
    </citation>
    <scope>NUCLEOTIDE SEQUENCE [LARGE SCALE GENOMIC DNA]</scope>
    <source>
        <strain evidence="6 7">NCTC9140</strain>
    </source>
</reference>
<dbReference type="AlphaFoldDB" id="A0A377TTQ0"/>
<dbReference type="EMBL" id="UGKQ01000007">
    <property type="protein sequence ID" value="STS81858.1"/>
    <property type="molecule type" value="Genomic_DNA"/>
</dbReference>
<proteinExistence type="inferred from homology"/>
<evidence type="ECO:0000259" key="5">
    <source>
        <dbReference type="PROSITE" id="PS50931"/>
    </source>
</evidence>
<dbReference type="PANTHER" id="PTHR30579">
    <property type="entry name" value="TRANSCRIPTIONAL REGULATOR"/>
    <property type="match status" value="1"/>
</dbReference>
<dbReference type="SUPFAM" id="SSF46785">
    <property type="entry name" value="Winged helix' DNA-binding domain"/>
    <property type="match status" value="1"/>
</dbReference>
<accession>A0A377TTQ0</accession>
<evidence type="ECO:0000256" key="3">
    <source>
        <dbReference type="ARBA" id="ARBA00023125"/>
    </source>
</evidence>
<sequence length="369" mass="39893">MTAEFHWDDARIFLAIARAGTLSGAADKMNMGIATVSRRLDRLEQALNVPLFSRHQSGYRLTDDGEALLARAEALEYAGLAFGEAAQLQGHVAGVVRLATSDNLATHFILPSLKGLLDHYPELRVEVLSGVQPVNLHRRDADLAIRMVKPEAGHLTLKRLGTVGFGVYGAADCLAGADGLSLSEADFVGWPETHQHLPAAQWITRTLRGRPCKVEANTLVAQVSAVSAGLGLGVLPHFMARASGLQCLQPEIGADQTLWLVMHSDLAGSRRVRFSPTISSLSLRTIKIGWRCPEGARLGRVSIRLPEADEPRFSPRQLTVILAAQYSAQCCPQSEILQSERISPSGKIILCCCQRGIVALPQKCLSMLG</sequence>
<evidence type="ECO:0000313" key="6">
    <source>
        <dbReference type="EMBL" id="STS81858.1"/>
    </source>
</evidence>
<dbReference type="Pfam" id="PF03466">
    <property type="entry name" value="LysR_substrate"/>
    <property type="match status" value="1"/>
</dbReference>
<gene>
    <name evidence="6" type="primary">abgR_5</name>
    <name evidence="6" type="ORF">NCTC9140_03602</name>
</gene>
<name>A0A377TTQ0_KLEPN</name>
<dbReference type="InterPro" id="IPR036390">
    <property type="entry name" value="WH_DNA-bd_sf"/>
</dbReference>
<dbReference type="InterPro" id="IPR000847">
    <property type="entry name" value="LysR_HTH_N"/>
</dbReference>
<evidence type="ECO:0000256" key="4">
    <source>
        <dbReference type="ARBA" id="ARBA00023163"/>
    </source>
</evidence>
<comment type="similarity">
    <text evidence="1">Belongs to the LysR transcriptional regulatory family.</text>
</comment>
<dbReference type="Gene3D" id="1.10.10.10">
    <property type="entry name" value="Winged helix-like DNA-binding domain superfamily/Winged helix DNA-binding domain"/>
    <property type="match status" value="1"/>
</dbReference>
<keyword evidence="2" id="KW-0805">Transcription regulation</keyword>
<evidence type="ECO:0000256" key="1">
    <source>
        <dbReference type="ARBA" id="ARBA00009437"/>
    </source>
</evidence>
<dbReference type="Pfam" id="PF00126">
    <property type="entry name" value="HTH_1"/>
    <property type="match status" value="1"/>
</dbReference>
<dbReference type="InterPro" id="IPR005119">
    <property type="entry name" value="LysR_subst-bd"/>
</dbReference>
<dbReference type="PANTHER" id="PTHR30579:SF3">
    <property type="entry name" value="TRANSCRIPTIONAL REGULATORY PROTEIN"/>
    <property type="match status" value="1"/>
</dbReference>
<feature type="domain" description="HTH lysR-type" evidence="5">
    <location>
        <begin position="1"/>
        <end position="62"/>
    </location>
</feature>
<keyword evidence="3" id="KW-0238">DNA-binding</keyword>
<dbReference type="GO" id="GO:0003700">
    <property type="term" value="F:DNA-binding transcription factor activity"/>
    <property type="evidence" value="ECO:0007669"/>
    <property type="project" value="InterPro"/>
</dbReference>
<dbReference type="SUPFAM" id="SSF53850">
    <property type="entry name" value="Periplasmic binding protein-like II"/>
    <property type="match status" value="1"/>
</dbReference>
<dbReference type="InterPro" id="IPR050176">
    <property type="entry name" value="LTTR"/>
</dbReference>
<organism evidence="6 7">
    <name type="scientific">Klebsiella pneumoniae</name>
    <dbReference type="NCBI Taxonomy" id="573"/>
    <lineage>
        <taxon>Bacteria</taxon>
        <taxon>Pseudomonadati</taxon>
        <taxon>Pseudomonadota</taxon>
        <taxon>Gammaproteobacteria</taxon>
        <taxon>Enterobacterales</taxon>
        <taxon>Enterobacteriaceae</taxon>
        <taxon>Klebsiella/Raoultella group</taxon>
        <taxon>Klebsiella</taxon>
        <taxon>Klebsiella pneumoniae complex</taxon>
    </lineage>
</organism>